<dbReference type="KEGG" id="bcom:BAUCODRAFT_119418"/>
<accession>M2N6W5</accession>
<dbReference type="OrthoDB" id="5353310at2759"/>
<sequence>MAAVRDPAFWKRFSTAVHLDEQKRPELKHSDSWLERQQRKTARRRWICPLFWLAFLIIIAAIVAVIIWLLKSGVLNGLHLGGEPVTALSTSTPQTNGTRTDG</sequence>
<gene>
    <name evidence="3" type="ORF">BAUCODRAFT_119418</name>
</gene>
<protein>
    <submittedName>
        <fullName evidence="3">Uncharacterized protein</fullName>
    </submittedName>
</protein>
<feature type="compositionally biased region" description="Polar residues" evidence="1">
    <location>
        <begin position="87"/>
        <end position="102"/>
    </location>
</feature>
<feature type="transmembrane region" description="Helical" evidence="2">
    <location>
        <begin position="46"/>
        <end position="70"/>
    </location>
</feature>
<dbReference type="GeneID" id="19107413"/>
<dbReference type="Proteomes" id="UP000011761">
    <property type="component" value="Unassembled WGS sequence"/>
</dbReference>
<keyword evidence="2" id="KW-1133">Transmembrane helix</keyword>
<evidence type="ECO:0000256" key="1">
    <source>
        <dbReference type="SAM" id="MobiDB-lite"/>
    </source>
</evidence>
<dbReference type="RefSeq" id="XP_007673359.1">
    <property type="nucleotide sequence ID" value="XM_007675169.1"/>
</dbReference>
<dbReference type="HOGENOM" id="CLU_162840_0_0_1"/>
<evidence type="ECO:0000313" key="3">
    <source>
        <dbReference type="EMBL" id="EMC99848.1"/>
    </source>
</evidence>
<dbReference type="EMBL" id="KB445551">
    <property type="protein sequence ID" value="EMC99848.1"/>
    <property type="molecule type" value="Genomic_DNA"/>
</dbReference>
<evidence type="ECO:0000256" key="2">
    <source>
        <dbReference type="SAM" id="Phobius"/>
    </source>
</evidence>
<reference evidence="3 4" key="1">
    <citation type="journal article" date="2012" name="PLoS Pathog.">
        <title>Diverse lifestyles and strategies of plant pathogenesis encoded in the genomes of eighteen Dothideomycetes fungi.</title>
        <authorList>
            <person name="Ohm R.A."/>
            <person name="Feau N."/>
            <person name="Henrissat B."/>
            <person name="Schoch C.L."/>
            <person name="Horwitz B.A."/>
            <person name="Barry K.W."/>
            <person name="Condon B.J."/>
            <person name="Copeland A.C."/>
            <person name="Dhillon B."/>
            <person name="Glaser F."/>
            <person name="Hesse C.N."/>
            <person name="Kosti I."/>
            <person name="LaButti K."/>
            <person name="Lindquist E.A."/>
            <person name="Lucas S."/>
            <person name="Salamov A.A."/>
            <person name="Bradshaw R.E."/>
            <person name="Ciuffetti L."/>
            <person name="Hamelin R.C."/>
            <person name="Kema G.H.J."/>
            <person name="Lawrence C."/>
            <person name="Scott J.A."/>
            <person name="Spatafora J.W."/>
            <person name="Turgeon B.G."/>
            <person name="de Wit P.J.G.M."/>
            <person name="Zhong S."/>
            <person name="Goodwin S.B."/>
            <person name="Grigoriev I.V."/>
        </authorList>
    </citation>
    <scope>NUCLEOTIDE SEQUENCE [LARGE SCALE GENOMIC DNA]</scope>
    <source>
        <strain evidence="3 4">UAMH 10762</strain>
    </source>
</reference>
<dbReference type="OMA" id="STAVHMD"/>
<keyword evidence="2" id="KW-0812">Transmembrane</keyword>
<keyword evidence="2" id="KW-0472">Membrane</keyword>
<keyword evidence="4" id="KW-1185">Reference proteome</keyword>
<feature type="region of interest" description="Disordered" evidence="1">
    <location>
        <begin position="82"/>
        <end position="102"/>
    </location>
</feature>
<evidence type="ECO:0000313" key="4">
    <source>
        <dbReference type="Proteomes" id="UP000011761"/>
    </source>
</evidence>
<name>M2N6W5_BAUPA</name>
<dbReference type="eggNOG" id="ENOG502SY5H">
    <property type="taxonomic scope" value="Eukaryota"/>
</dbReference>
<organism evidence="3 4">
    <name type="scientific">Baudoinia panamericana (strain UAMH 10762)</name>
    <name type="common">Angels' share fungus</name>
    <name type="synonym">Baudoinia compniacensis (strain UAMH 10762)</name>
    <dbReference type="NCBI Taxonomy" id="717646"/>
    <lineage>
        <taxon>Eukaryota</taxon>
        <taxon>Fungi</taxon>
        <taxon>Dikarya</taxon>
        <taxon>Ascomycota</taxon>
        <taxon>Pezizomycotina</taxon>
        <taxon>Dothideomycetes</taxon>
        <taxon>Dothideomycetidae</taxon>
        <taxon>Mycosphaerellales</taxon>
        <taxon>Teratosphaeriaceae</taxon>
        <taxon>Baudoinia</taxon>
    </lineage>
</organism>
<dbReference type="AlphaFoldDB" id="M2N6W5"/>
<proteinExistence type="predicted"/>